<proteinExistence type="predicted"/>
<feature type="signal peptide" evidence="1">
    <location>
        <begin position="1"/>
        <end position="22"/>
    </location>
</feature>
<evidence type="ECO:0000313" key="2">
    <source>
        <dbReference type="EMBL" id="VBB09118.1"/>
    </source>
</evidence>
<gene>
    <name evidence="2" type="ORF">LUCI_4404</name>
</gene>
<keyword evidence="3" id="KW-1185">Reference proteome</keyword>
<dbReference type="OrthoDB" id="1623865at2"/>
<sequence>MLKKVLLILVVCLFAGTVSVFATPYNDLEEQGQTAAGILYGSDNNTYYIETKATDTVTMGFEYNDWKNSYGTRDFYGQFGMADNARAIVGIRNLDSETRTYLGAVLSAPITDECTGYVSGLIGDGFQEVQVGADYKLTEQTDFNLTYRNLNYHGNRGGLNFGLTFKM</sequence>
<feature type="chain" id="PRO_5019790780" description="Outer membrane protein beta-barrel domain-containing protein" evidence="1">
    <location>
        <begin position="23"/>
        <end position="167"/>
    </location>
</feature>
<dbReference type="EMBL" id="UPPP01000105">
    <property type="protein sequence ID" value="VBB09118.1"/>
    <property type="molecule type" value="Genomic_DNA"/>
</dbReference>
<dbReference type="Proteomes" id="UP000277811">
    <property type="component" value="Unassembled WGS sequence"/>
</dbReference>
<name>A0A498RJC4_9FIRM</name>
<evidence type="ECO:0000256" key="1">
    <source>
        <dbReference type="SAM" id="SignalP"/>
    </source>
</evidence>
<dbReference type="AlphaFoldDB" id="A0A498RJC4"/>
<organism evidence="2 3">
    <name type="scientific">Lucifera butyrica</name>
    <dbReference type="NCBI Taxonomy" id="1351585"/>
    <lineage>
        <taxon>Bacteria</taxon>
        <taxon>Bacillati</taxon>
        <taxon>Bacillota</taxon>
        <taxon>Negativicutes</taxon>
        <taxon>Veillonellales</taxon>
        <taxon>Veillonellaceae</taxon>
        <taxon>Lucifera</taxon>
    </lineage>
</organism>
<keyword evidence="1" id="KW-0732">Signal</keyword>
<accession>A0A498RJC4</accession>
<evidence type="ECO:0008006" key="4">
    <source>
        <dbReference type="Google" id="ProtNLM"/>
    </source>
</evidence>
<dbReference type="RefSeq" id="WP_122629932.1">
    <property type="nucleotide sequence ID" value="NZ_UPPP01000105.1"/>
</dbReference>
<protein>
    <recommendedName>
        <fullName evidence="4">Outer membrane protein beta-barrel domain-containing protein</fullName>
    </recommendedName>
</protein>
<reference evidence="2 3" key="1">
    <citation type="submission" date="2018-06" db="EMBL/GenBank/DDBJ databases">
        <authorList>
            <person name="Strepis N."/>
        </authorList>
    </citation>
    <scope>NUCLEOTIDE SEQUENCE [LARGE SCALE GENOMIC DNA]</scope>
    <source>
        <strain evidence="2">LUCI</strain>
    </source>
</reference>
<evidence type="ECO:0000313" key="3">
    <source>
        <dbReference type="Proteomes" id="UP000277811"/>
    </source>
</evidence>